<dbReference type="PANTHER" id="PTHR35564">
    <property type="match status" value="1"/>
</dbReference>
<keyword evidence="3" id="KW-1185">Reference proteome</keyword>
<organism evidence="2 3">
    <name type="scientific">Paraburkholderia phymatum (strain DSM 17167 / CIP 108236 / LMG 21445 / STM815)</name>
    <name type="common">Burkholderia phymatum</name>
    <dbReference type="NCBI Taxonomy" id="391038"/>
    <lineage>
        <taxon>Bacteria</taxon>
        <taxon>Pseudomonadati</taxon>
        <taxon>Pseudomonadota</taxon>
        <taxon>Betaproteobacteria</taxon>
        <taxon>Burkholderiales</taxon>
        <taxon>Burkholderiaceae</taxon>
        <taxon>Paraburkholderia</taxon>
    </lineage>
</organism>
<geneLocation type="plasmid" evidence="2 3">
    <name>pBPHY01</name>
</geneLocation>
<evidence type="ECO:0000313" key="2">
    <source>
        <dbReference type="EMBL" id="ACC75046.1"/>
    </source>
</evidence>
<dbReference type="PANTHER" id="PTHR35564:SF4">
    <property type="entry name" value="CYTOPLASMIC PROTEIN"/>
    <property type="match status" value="1"/>
</dbReference>
<keyword evidence="2" id="KW-0614">Plasmid</keyword>
<dbReference type="NCBIfam" id="TIGR03347">
    <property type="entry name" value="VI_chp_1"/>
    <property type="match status" value="1"/>
</dbReference>
<evidence type="ECO:0000256" key="1">
    <source>
        <dbReference type="SAM" id="MobiDB-lite"/>
    </source>
</evidence>
<accession>B2JVR9</accession>
<dbReference type="Proteomes" id="UP000001192">
    <property type="component" value="Plasmid pBPHY01"/>
</dbReference>
<dbReference type="Pfam" id="PF06996">
    <property type="entry name" value="T6SS_TssG"/>
    <property type="match status" value="1"/>
</dbReference>
<dbReference type="OrthoDB" id="1523296at2"/>
<proteinExistence type="predicted"/>
<dbReference type="AlphaFoldDB" id="B2JVR9"/>
<feature type="compositionally biased region" description="Basic and acidic residues" evidence="1">
    <location>
        <begin position="77"/>
        <end position="100"/>
    </location>
</feature>
<reference evidence="3" key="1">
    <citation type="journal article" date="2014" name="Stand. Genomic Sci.">
        <title>Complete genome sequence of Burkholderia phymatum STM815(T), a broad host range and efficient nitrogen-fixing symbiont of Mimosa species.</title>
        <authorList>
            <person name="Moulin L."/>
            <person name="Klonowska A."/>
            <person name="Caroline B."/>
            <person name="Booth K."/>
            <person name="Vriezen J.A."/>
            <person name="Melkonian R."/>
            <person name="James E.K."/>
            <person name="Young J.P."/>
            <person name="Bena G."/>
            <person name="Hauser L."/>
            <person name="Land M."/>
            <person name="Kyrpides N."/>
            <person name="Bruce D."/>
            <person name="Chain P."/>
            <person name="Copeland A."/>
            <person name="Pitluck S."/>
            <person name="Woyke T."/>
            <person name="Lizotte-Waniewski M."/>
            <person name="Bristow J."/>
            <person name="Riley M."/>
        </authorList>
    </citation>
    <scope>NUCLEOTIDE SEQUENCE [LARGE SCALE GENOMIC DNA]</scope>
    <source>
        <strain evidence="3">DSM 17167 / CIP 108236 / LMG 21445 / STM815</strain>
        <plasmid evidence="3">Plasmid pBPHY01</plasmid>
    </source>
</reference>
<protein>
    <submittedName>
        <fullName evidence="2">Type VI secretion protein, VC_A0111 family</fullName>
    </submittedName>
</protein>
<feature type="region of interest" description="Disordered" evidence="1">
    <location>
        <begin position="77"/>
        <end position="102"/>
    </location>
</feature>
<name>B2JVR9_PARP8</name>
<sequence>MEAMGADDGLPAVALIARLKANPQSFDLFQAISLLERAAPWARPLGRGNGLGEAVRFAGHVSLAFEASDIRSVREHAVPPDEAHARPAHEDEHASRERRGPYASYTVTTPVLTLAGANGPLPMAYTELVLARRAQRDTATADLLDIFNHRFLSFLYRSRKKHAPGLNWRSPHGSALAAALDALSNLGLRAGVNAAVRGPQGARLWMRHAGLLGAAPRSMTGLLAMLSDRLGLEVQGAQFVGGWREIDAADSLRLAGARSRAPRLGGAAVLGRRTWDEASGICIEFPGLTKEQFEALLPGGRDHAMAAWLIRSYLQQDFDVQFVLHLAPQPVACAAGGARAARLGWTSWLGGARHDTHTPEPVRLAMREATASTPTNL</sequence>
<dbReference type="HOGENOM" id="CLU_048238_1_0_4"/>
<dbReference type="EMBL" id="CP001045">
    <property type="protein sequence ID" value="ACC75046.1"/>
    <property type="molecule type" value="Genomic_DNA"/>
</dbReference>
<evidence type="ECO:0000313" key="3">
    <source>
        <dbReference type="Proteomes" id="UP000001192"/>
    </source>
</evidence>
<dbReference type="KEGG" id="bph:Bphy_5983"/>
<dbReference type="InterPro" id="IPR010732">
    <property type="entry name" value="T6SS_TssG-like"/>
</dbReference>
<gene>
    <name evidence="2" type="ordered locus">Bphy_5983</name>
</gene>
<dbReference type="RefSeq" id="WP_012405206.1">
    <property type="nucleotide sequence ID" value="NC_010625.1"/>
</dbReference>